<reference evidence="1 5" key="1">
    <citation type="submission" date="2015-01" db="EMBL/GenBank/DDBJ databases">
        <title>Draft genome of the acidophilic iron oxidizer Ferrimicrobium acidiphilum strain T23.</title>
        <authorList>
            <person name="Poehlein A."/>
            <person name="Eisen S."/>
            <person name="Schloemann M."/>
            <person name="Johnson B.D."/>
            <person name="Daniel R."/>
            <person name="Muehling M."/>
        </authorList>
    </citation>
    <scope>NUCLEOTIDE SEQUENCE [LARGE SCALE GENOMIC DNA]</scope>
    <source>
        <strain evidence="1 5">T23</strain>
    </source>
</reference>
<protein>
    <submittedName>
        <fullName evidence="1">Uncharacterized protein</fullName>
    </submittedName>
</protein>
<gene>
    <name evidence="4" type="ORF">FEAC_07540</name>
    <name evidence="3" type="ORF">FEAC_18360</name>
    <name evidence="2" type="ORF">FEAC_25020</name>
    <name evidence="1" type="ORF">FEAC_28440</name>
</gene>
<accession>A0A0D8FR41</accession>
<proteinExistence type="predicted"/>
<sequence>MMAMSKTKRPEASGTVMLRCAHHALMLPPPEEALAESPTWLRGRGPVYFADGPVTLVMALEEEASTSHPSMIEAHAEVLLIWAKLANDLLGTTPLEAPERKRMGFNVLVFCTELASALHSERFGPKISFDRRNRALEVVAQATLQIGACLVATVRDYQASLS</sequence>
<organism evidence="1 5">
    <name type="scientific">Ferrimicrobium acidiphilum DSM 19497</name>
    <dbReference type="NCBI Taxonomy" id="1121877"/>
    <lineage>
        <taxon>Bacteria</taxon>
        <taxon>Bacillati</taxon>
        <taxon>Actinomycetota</taxon>
        <taxon>Acidimicrobiia</taxon>
        <taxon>Acidimicrobiales</taxon>
        <taxon>Acidimicrobiaceae</taxon>
        <taxon>Ferrimicrobium</taxon>
    </lineage>
</organism>
<comment type="caution">
    <text evidence="1">The sequence shown here is derived from an EMBL/GenBank/DDBJ whole genome shotgun (WGS) entry which is preliminary data.</text>
</comment>
<name>A0A0D8FR41_9ACTN</name>
<evidence type="ECO:0000313" key="2">
    <source>
        <dbReference type="EMBL" id="KJE75726.1"/>
    </source>
</evidence>
<evidence type="ECO:0000313" key="4">
    <source>
        <dbReference type="EMBL" id="KJE77320.1"/>
    </source>
</evidence>
<dbReference type="AlphaFoldDB" id="A0A0D8FR41"/>
<dbReference type="EMBL" id="JXUW01000016">
    <property type="protein sequence ID" value="KJE76474.1"/>
    <property type="molecule type" value="Genomic_DNA"/>
</dbReference>
<evidence type="ECO:0000313" key="1">
    <source>
        <dbReference type="EMBL" id="KJE75434.1"/>
    </source>
</evidence>
<dbReference type="EMBL" id="JXUW01000030">
    <property type="protein sequence ID" value="KJE75726.1"/>
    <property type="molecule type" value="Genomic_DNA"/>
</dbReference>
<dbReference type="Proteomes" id="UP000032336">
    <property type="component" value="Unassembled WGS sequence"/>
</dbReference>
<dbReference type="EMBL" id="JXUW01000005">
    <property type="protein sequence ID" value="KJE77320.1"/>
    <property type="molecule type" value="Genomic_DNA"/>
</dbReference>
<dbReference type="EMBL" id="JXUW01000042">
    <property type="protein sequence ID" value="KJE75434.1"/>
    <property type="molecule type" value="Genomic_DNA"/>
</dbReference>
<keyword evidence="5" id="KW-1185">Reference proteome</keyword>
<evidence type="ECO:0000313" key="5">
    <source>
        <dbReference type="Proteomes" id="UP000032336"/>
    </source>
</evidence>
<evidence type="ECO:0000313" key="3">
    <source>
        <dbReference type="EMBL" id="KJE76474.1"/>
    </source>
</evidence>
<dbReference type="STRING" id="1121877.FEAC_07540"/>